<dbReference type="Proteomes" id="UP001177744">
    <property type="component" value="Unassembled WGS sequence"/>
</dbReference>
<comment type="caution">
    <text evidence="1">The sequence shown here is derived from an EMBL/GenBank/DDBJ whole genome shotgun (WGS) entry which is preliminary data.</text>
</comment>
<evidence type="ECO:0000313" key="1">
    <source>
        <dbReference type="EMBL" id="KAK1338964.1"/>
    </source>
</evidence>
<dbReference type="EMBL" id="JAULJE010000009">
    <property type="protein sequence ID" value="KAK1338964.1"/>
    <property type="molecule type" value="Genomic_DNA"/>
</dbReference>
<keyword evidence="2" id="KW-1185">Reference proteome</keyword>
<dbReference type="AlphaFoldDB" id="A0AA40HWY6"/>
<reference evidence="1" key="1">
    <citation type="submission" date="2023-06" db="EMBL/GenBank/DDBJ databases">
        <title>Reference genome for the Northern bat (Eptesicus nilssonii), a most northern bat species.</title>
        <authorList>
            <person name="Laine V.N."/>
            <person name="Pulliainen A.T."/>
            <person name="Lilley T.M."/>
        </authorList>
    </citation>
    <scope>NUCLEOTIDE SEQUENCE</scope>
    <source>
        <strain evidence="1">BLF_Eptnil</strain>
        <tissue evidence="1">Kidney</tissue>
    </source>
</reference>
<name>A0AA40HWY6_CNENI</name>
<organism evidence="1 2">
    <name type="scientific">Cnephaeus nilssonii</name>
    <name type="common">Northern bat</name>
    <name type="synonym">Eptesicus nilssonii</name>
    <dbReference type="NCBI Taxonomy" id="3371016"/>
    <lineage>
        <taxon>Eukaryota</taxon>
        <taxon>Metazoa</taxon>
        <taxon>Chordata</taxon>
        <taxon>Craniata</taxon>
        <taxon>Vertebrata</taxon>
        <taxon>Euteleostomi</taxon>
        <taxon>Mammalia</taxon>
        <taxon>Eutheria</taxon>
        <taxon>Laurasiatheria</taxon>
        <taxon>Chiroptera</taxon>
        <taxon>Yangochiroptera</taxon>
        <taxon>Vespertilionidae</taxon>
        <taxon>Cnephaeus</taxon>
    </lineage>
</organism>
<accession>A0AA40HWY6</accession>
<protein>
    <submittedName>
        <fullName evidence="1">Uncharacterized protein</fullName>
    </submittedName>
</protein>
<evidence type="ECO:0000313" key="2">
    <source>
        <dbReference type="Proteomes" id="UP001177744"/>
    </source>
</evidence>
<sequence length="197" mass="21644">MTHASTFGTKYHVRMKAQAGLRSCVTGKRLLTQMTRDKGRFLFTAAQDQAGKEHRPRPHSKAIEEDVPLTQPSCSLTQQTLTGCLPCPRQGQPVEHTSILELGTYTAGPCRASGMSRAEECLEAEVPGAPFPEGSDSRQRTSYNGGWEGRGTMVARLLLCAWPQALPSARTPPPAAPERLLWPGQYLQRSIVPTMHY</sequence>
<gene>
    <name evidence="1" type="ORF">QTO34_019633</name>
</gene>
<proteinExistence type="predicted"/>